<dbReference type="InterPro" id="IPR021054">
    <property type="entry name" value="Cell_wall_mannoprotein_1"/>
</dbReference>
<proteinExistence type="predicted"/>
<protein>
    <recommendedName>
        <fullName evidence="4">Cell wall protein</fullName>
    </recommendedName>
</protein>
<keyword evidence="3" id="KW-1185">Reference proteome</keyword>
<dbReference type="PANTHER" id="PTHR38123">
    <property type="entry name" value="CELL WALL SERINE-THREONINE-RICH GALACTOMANNOPROTEIN MP1 (AFU_ORTHOLOGUE AFUA_4G03240)"/>
    <property type="match status" value="1"/>
</dbReference>
<evidence type="ECO:0008006" key="4">
    <source>
        <dbReference type="Google" id="ProtNLM"/>
    </source>
</evidence>
<dbReference type="Pfam" id="PF12296">
    <property type="entry name" value="HsbA"/>
    <property type="match status" value="1"/>
</dbReference>
<name>A0AAN7UP88_9PEZI</name>
<accession>A0AAN7UP88</accession>
<comment type="caution">
    <text evidence="2">The sequence shown here is derived from an EMBL/GenBank/DDBJ whole genome shotgun (WGS) entry which is preliminary data.</text>
</comment>
<organism evidence="2 3">
    <name type="scientific">Xylaria bambusicola</name>
    <dbReference type="NCBI Taxonomy" id="326684"/>
    <lineage>
        <taxon>Eukaryota</taxon>
        <taxon>Fungi</taxon>
        <taxon>Dikarya</taxon>
        <taxon>Ascomycota</taxon>
        <taxon>Pezizomycotina</taxon>
        <taxon>Sordariomycetes</taxon>
        <taxon>Xylariomycetidae</taxon>
        <taxon>Xylariales</taxon>
        <taxon>Xylariaceae</taxon>
        <taxon>Xylaria</taxon>
    </lineage>
</organism>
<feature type="compositionally biased region" description="Basic and acidic residues" evidence="1">
    <location>
        <begin position="190"/>
        <end position="201"/>
    </location>
</feature>
<dbReference type="AlphaFoldDB" id="A0AAN7UP88"/>
<dbReference type="PANTHER" id="PTHR38123:SF6">
    <property type="entry name" value="CELL WALL SERINE-THREONINE-RICH GALACTOMANNOPROTEIN MP1 (AFU_ORTHOLOGUE AFUA_4G03240)"/>
    <property type="match status" value="1"/>
</dbReference>
<dbReference type="Gene3D" id="1.20.1280.140">
    <property type="match status" value="1"/>
</dbReference>
<reference evidence="2 3" key="1">
    <citation type="submission" date="2023-10" db="EMBL/GenBank/DDBJ databases">
        <title>Draft genome sequence of Xylaria bambusicola isolate GMP-LS, the root and basal stem rot pathogen of sugarcane in Indonesia.</title>
        <authorList>
            <person name="Selvaraj P."/>
            <person name="Muralishankar V."/>
            <person name="Muruganantham S."/>
            <person name="Sp S."/>
            <person name="Haryani S."/>
            <person name="Lau K.J.X."/>
            <person name="Naqvi N.I."/>
        </authorList>
    </citation>
    <scope>NUCLEOTIDE SEQUENCE [LARGE SCALE GENOMIC DNA]</scope>
    <source>
        <strain evidence="2">GMP-LS</strain>
    </source>
</reference>
<dbReference type="GO" id="GO:0005576">
    <property type="term" value="C:extracellular region"/>
    <property type="evidence" value="ECO:0007669"/>
    <property type="project" value="TreeGrafter"/>
</dbReference>
<gene>
    <name evidence="2" type="ORF">RRF57_000770</name>
</gene>
<evidence type="ECO:0000256" key="1">
    <source>
        <dbReference type="SAM" id="MobiDB-lite"/>
    </source>
</evidence>
<dbReference type="EMBL" id="JAWHQM010000002">
    <property type="protein sequence ID" value="KAK5625054.1"/>
    <property type="molecule type" value="Genomic_DNA"/>
</dbReference>
<dbReference type="Proteomes" id="UP001305414">
    <property type="component" value="Unassembled WGS sequence"/>
</dbReference>
<feature type="region of interest" description="Disordered" evidence="1">
    <location>
        <begin position="176"/>
        <end position="258"/>
    </location>
</feature>
<sequence length="279" mass="28509">MKFTTASALLAVGTTANAHIMARNSETITGLLQSVFDSMTNADNHVLEYEGGFPSALRQAGEDLISVLSAGVDTAHNMEPLTSQDVLVITPLSQKLSAVGAKFLKDIGDAAPKFAAGGYCSHVNTFIQHLGEVSDAFFSANKEKFPEESQGYAEKEIQTTDGHFAEAKAALSPPVCVDAVGGAPQEGDDGQGHGEPAKEEPSASTSIAWNTGAGHPEKPTGAPQGECGQPAGHGAGEGNSTKPKPHSGQPSPEPVKGAGHILFPSVAAAALLAGVAFAL</sequence>
<evidence type="ECO:0000313" key="3">
    <source>
        <dbReference type="Proteomes" id="UP001305414"/>
    </source>
</evidence>
<evidence type="ECO:0000313" key="2">
    <source>
        <dbReference type="EMBL" id="KAK5625054.1"/>
    </source>
</evidence>